<feature type="domain" description="Carbohydrate kinase PfkB" evidence="12">
    <location>
        <begin position="351"/>
        <end position="441"/>
    </location>
</feature>
<protein>
    <recommendedName>
        <fullName evidence="2">D-glycero-beta-D-manno-heptose 1-phosphate adenylyltransferase</fullName>
        <ecNumber evidence="2">2.7.7.70</ecNumber>
    </recommendedName>
</protein>
<keyword evidence="9" id="KW-0119">Carbohydrate metabolism</keyword>
<evidence type="ECO:0000256" key="3">
    <source>
        <dbReference type="ARBA" id="ARBA00022679"/>
    </source>
</evidence>
<evidence type="ECO:0000256" key="9">
    <source>
        <dbReference type="ARBA" id="ARBA00023277"/>
    </source>
</evidence>
<comment type="caution">
    <text evidence="14">The sequence shown here is derived from an EMBL/GenBank/DDBJ whole genome shotgun (WGS) entry which is preliminary data.</text>
</comment>
<dbReference type="NCBIfam" id="TIGR02199">
    <property type="entry name" value="rfaE_dom_II"/>
    <property type="match status" value="1"/>
</dbReference>
<sequence>MATDAAEQRRLASVVESWLGRGVLVVGDAMLDEWRFAESDRLCREAPAPVLTLRRRLTAAGGAANTAVNLTALGGRAALVAPVGADVAGDELHDCLDRAGVWDRTISQPGRPTPVKRRLLAADQILLREDEGDADETLPEEGVHRMLNALARATEELRADRDGQAPTLVVCDYGLGALPEAVRSWLVRHRDCFATVALDAHDLAYWRGLAPTVVTPSFAEATRLLNEAVSAGPASPTSAVASTRVSIAEDGSTVATGGKDDPEGAASPVASDGAEEGSGRDGDGSATPEGTPPGGGEGGGPGGGDGLTVTSDEIGVSGDDIVVAGDETSSAAGGRPVAAGGASRALVAQARLAELRERTGADVVAVTLDAEGAVVGGADGRYRRSHATPVPASYAVGAGDAYLAAMTLALAADAPLPTAAQLAQLAATTTVSDTGTCVCLREDLLAALGSTGGEPARVVLDRDALVELVQRHRAEGRAVVFTNGCFDVLHRGHVRYLDQARQLGDLLVVAVNSDDSVRRLKGTDRPVNPVEDRVALLAALSCVDHVVVFEEDSPAGLIEAVRPDVYVKGGDYPPDMVPEAPLVRRLGGQVRTLGYVPDRSTSAVIDRIRSHGDDRRQAAARSGAAAPDAGGAGTPPDGDRAAVPASAETQPAASRSSRRA</sequence>
<keyword evidence="8" id="KW-0511">Multifunctional enzyme</keyword>
<dbReference type="InterPro" id="IPR002173">
    <property type="entry name" value="Carboh/pur_kinase_PfkB_CS"/>
</dbReference>
<feature type="compositionally biased region" description="Low complexity" evidence="11">
    <location>
        <begin position="619"/>
        <end position="629"/>
    </location>
</feature>
<dbReference type="GO" id="GO:0016779">
    <property type="term" value="F:nucleotidyltransferase activity"/>
    <property type="evidence" value="ECO:0007669"/>
    <property type="project" value="UniProtKB-KW"/>
</dbReference>
<keyword evidence="15" id="KW-1185">Reference proteome</keyword>
<evidence type="ECO:0000259" key="13">
    <source>
        <dbReference type="Pfam" id="PF01467"/>
    </source>
</evidence>
<dbReference type="RefSeq" id="WP_331205791.1">
    <property type="nucleotide sequence ID" value="NZ_JAZGQL010000001.1"/>
</dbReference>
<keyword evidence="3" id="KW-0808">Transferase</keyword>
<evidence type="ECO:0000256" key="4">
    <source>
        <dbReference type="ARBA" id="ARBA00022695"/>
    </source>
</evidence>
<feature type="region of interest" description="Disordered" evidence="11">
    <location>
        <begin position="251"/>
        <end position="313"/>
    </location>
</feature>
<evidence type="ECO:0000256" key="10">
    <source>
        <dbReference type="ARBA" id="ARBA00047428"/>
    </source>
</evidence>
<dbReference type="InterPro" id="IPR011914">
    <property type="entry name" value="RfaE_dom_II"/>
</dbReference>
<gene>
    <name evidence="14" type="primary">rfaE2</name>
    <name evidence="14" type="ORF">V1634_00940</name>
</gene>
<dbReference type="Gene3D" id="3.40.50.620">
    <property type="entry name" value="HUPs"/>
    <property type="match status" value="1"/>
</dbReference>
<dbReference type="SUPFAM" id="SSF52374">
    <property type="entry name" value="Nucleotidylyl transferase"/>
    <property type="match status" value="1"/>
</dbReference>
<evidence type="ECO:0000256" key="5">
    <source>
        <dbReference type="ARBA" id="ARBA00022741"/>
    </source>
</evidence>
<feature type="domain" description="Cytidyltransferase-like" evidence="13">
    <location>
        <begin position="481"/>
        <end position="580"/>
    </location>
</feature>
<dbReference type="Proteomes" id="UP001339911">
    <property type="component" value="Unassembled WGS sequence"/>
</dbReference>
<keyword evidence="7" id="KW-0067">ATP-binding</keyword>
<evidence type="ECO:0000313" key="14">
    <source>
        <dbReference type="EMBL" id="MEE6305401.1"/>
    </source>
</evidence>
<reference evidence="14 15" key="1">
    <citation type="submission" date="2024-01" db="EMBL/GenBank/DDBJ databases">
        <title>Genome insights into Plantactinospora veratri sp. nov.</title>
        <authorList>
            <person name="Wang L."/>
        </authorList>
    </citation>
    <scope>NUCLEOTIDE SEQUENCE [LARGE SCALE GENOMIC DNA]</scope>
    <source>
        <strain evidence="14 15">NEAU-FHS4</strain>
    </source>
</reference>
<dbReference type="SUPFAM" id="SSF53613">
    <property type="entry name" value="Ribokinase-like"/>
    <property type="match status" value="1"/>
</dbReference>
<dbReference type="Gene3D" id="3.40.1190.20">
    <property type="match status" value="2"/>
</dbReference>
<feature type="compositionally biased region" description="Polar residues" evidence="11">
    <location>
        <begin position="647"/>
        <end position="660"/>
    </location>
</feature>
<evidence type="ECO:0000256" key="7">
    <source>
        <dbReference type="ARBA" id="ARBA00022840"/>
    </source>
</evidence>
<dbReference type="InterPro" id="IPR029056">
    <property type="entry name" value="Ribokinase-like"/>
</dbReference>
<dbReference type="InterPro" id="IPR014729">
    <property type="entry name" value="Rossmann-like_a/b/a_fold"/>
</dbReference>
<comment type="pathway">
    <text evidence="1">Bacterial outer membrane biogenesis; LPS core biosynthesis.</text>
</comment>
<evidence type="ECO:0000259" key="12">
    <source>
        <dbReference type="Pfam" id="PF00294"/>
    </source>
</evidence>
<dbReference type="InterPro" id="IPR004821">
    <property type="entry name" value="Cyt_trans-like"/>
</dbReference>
<accession>A0ABU7S616</accession>
<feature type="domain" description="Carbohydrate kinase PfkB" evidence="12">
    <location>
        <begin position="23"/>
        <end position="142"/>
    </location>
</feature>
<name>A0ABU7S616_9ACTN</name>
<dbReference type="PANTHER" id="PTHR43793:SF2">
    <property type="entry name" value="BIFUNCTIONAL PROTEIN HLDE"/>
    <property type="match status" value="1"/>
</dbReference>
<feature type="compositionally biased region" description="Gly residues" evidence="11">
    <location>
        <begin position="292"/>
        <end position="306"/>
    </location>
</feature>
<proteinExistence type="predicted"/>
<evidence type="ECO:0000256" key="6">
    <source>
        <dbReference type="ARBA" id="ARBA00022777"/>
    </source>
</evidence>
<dbReference type="PANTHER" id="PTHR43793">
    <property type="entry name" value="FAD SYNTHASE"/>
    <property type="match status" value="1"/>
</dbReference>
<dbReference type="PROSITE" id="PS00583">
    <property type="entry name" value="PFKB_KINASES_1"/>
    <property type="match status" value="1"/>
</dbReference>
<comment type="catalytic activity">
    <reaction evidence="10">
        <text>D-glycero-beta-D-manno-heptose 1-phosphate + ATP + H(+) = ADP-D-glycero-beta-D-manno-heptose + diphosphate</text>
        <dbReference type="Rhea" id="RHEA:27465"/>
        <dbReference type="ChEBI" id="CHEBI:15378"/>
        <dbReference type="ChEBI" id="CHEBI:30616"/>
        <dbReference type="ChEBI" id="CHEBI:33019"/>
        <dbReference type="ChEBI" id="CHEBI:59967"/>
        <dbReference type="ChEBI" id="CHEBI:61593"/>
        <dbReference type="EC" id="2.7.7.70"/>
    </reaction>
</comment>
<dbReference type="EMBL" id="JAZGQL010000001">
    <property type="protein sequence ID" value="MEE6305401.1"/>
    <property type="molecule type" value="Genomic_DNA"/>
</dbReference>
<dbReference type="InterPro" id="IPR050385">
    <property type="entry name" value="Archaeal_FAD_synthase"/>
</dbReference>
<evidence type="ECO:0000256" key="11">
    <source>
        <dbReference type="SAM" id="MobiDB-lite"/>
    </source>
</evidence>
<dbReference type="NCBIfam" id="TIGR00125">
    <property type="entry name" value="cyt_tran_rel"/>
    <property type="match status" value="1"/>
</dbReference>
<organism evidence="14 15">
    <name type="scientific">Plantactinospora veratri</name>
    <dbReference type="NCBI Taxonomy" id="1436122"/>
    <lineage>
        <taxon>Bacteria</taxon>
        <taxon>Bacillati</taxon>
        <taxon>Actinomycetota</taxon>
        <taxon>Actinomycetes</taxon>
        <taxon>Micromonosporales</taxon>
        <taxon>Micromonosporaceae</taxon>
        <taxon>Plantactinospora</taxon>
    </lineage>
</organism>
<dbReference type="Pfam" id="PF00294">
    <property type="entry name" value="PfkB"/>
    <property type="match status" value="2"/>
</dbReference>
<evidence type="ECO:0000256" key="1">
    <source>
        <dbReference type="ARBA" id="ARBA00004713"/>
    </source>
</evidence>
<evidence type="ECO:0000313" key="15">
    <source>
        <dbReference type="Proteomes" id="UP001339911"/>
    </source>
</evidence>
<dbReference type="Pfam" id="PF01467">
    <property type="entry name" value="CTP_transf_like"/>
    <property type="match status" value="1"/>
</dbReference>
<evidence type="ECO:0000256" key="8">
    <source>
        <dbReference type="ARBA" id="ARBA00023268"/>
    </source>
</evidence>
<keyword evidence="6" id="KW-0418">Kinase</keyword>
<keyword evidence="4 14" id="KW-0548">Nucleotidyltransferase</keyword>
<feature type="region of interest" description="Disordered" evidence="11">
    <location>
        <begin position="609"/>
        <end position="660"/>
    </location>
</feature>
<evidence type="ECO:0000256" key="2">
    <source>
        <dbReference type="ARBA" id="ARBA00012519"/>
    </source>
</evidence>
<dbReference type="InterPro" id="IPR011611">
    <property type="entry name" value="PfkB_dom"/>
</dbReference>
<keyword evidence="5" id="KW-0547">Nucleotide-binding</keyword>
<dbReference type="EC" id="2.7.7.70" evidence="2"/>